<protein>
    <submittedName>
        <fullName evidence="2">Uncharacterized protein</fullName>
    </submittedName>
</protein>
<gene>
    <name evidence="2" type="ORF">GSOID_T00007169001</name>
</gene>
<feature type="non-terminal residue" evidence="2">
    <location>
        <position position="728"/>
    </location>
</feature>
<feature type="region of interest" description="Disordered" evidence="1">
    <location>
        <begin position="435"/>
        <end position="466"/>
    </location>
</feature>
<feature type="region of interest" description="Disordered" evidence="1">
    <location>
        <begin position="534"/>
        <end position="605"/>
    </location>
</feature>
<feature type="compositionally biased region" description="Basic residues" evidence="1">
    <location>
        <begin position="573"/>
        <end position="584"/>
    </location>
</feature>
<dbReference type="EMBL" id="FN653260">
    <property type="protein sequence ID" value="CBY14185.1"/>
    <property type="molecule type" value="Genomic_DNA"/>
</dbReference>
<keyword evidence="3" id="KW-1185">Reference proteome</keyword>
<proteinExistence type="predicted"/>
<dbReference type="OrthoDB" id="10483255at2759"/>
<organism evidence="2 3">
    <name type="scientific">Oikopleura dioica</name>
    <name type="common">Tunicate</name>
    <dbReference type="NCBI Taxonomy" id="34765"/>
    <lineage>
        <taxon>Eukaryota</taxon>
        <taxon>Metazoa</taxon>
        <taxon>Chordata</taxon>
        <taxon>Tunicata</taxon>
        <taxon>Appendicularia</taxon>
        <taxon>Copelata</taxon>
        <taxon>Oikopleuridae</taxon>
        <taxon>Oikopleura</taxon>
    </lineage>
</organism>
<feature type="compositionally biased region" description="Polar residues" evidence="1">
    <location>
        <begin position="406"/>
        <end position="420"/>
    </location>
</feature>
<reference evidence="2 3" key="1">
    <citation type="journal article" date="2010" name="Science">
        <title>Plasticity of animal genome architecture unmasked by rapid evolution of a pelagic tunicate.</title>
        <authorList>
            <person name="Denoeud F."/>
            <person name="Henriet S."/>
            <person name="Mungpakdee S."/>
            <person name="Aury J.M."/>
            <person name="Da Silva C."/>
            <person name="Brinkmann H."/>
            <person name="Mikhaleva J."/>
            <person name="Olsen L.C."/>
            <person name="Jubin C."/>
            <person name="Canestro C."/>
            <person name="Bouquet J.M."/>
            <person name="Danks G."/>
            <person name="Poulain J."/>
            <person name="Campsteijn C."/>
            <person name="Adamski M."/>
            <person name="Cross I."/>
            <person name="Yadetie F."/>
            <person name="Muffato M."/>
            <person name="Louis A."/>
            <person name="Butcher S."/>
            <person name="Tsagkogeorga G."/>
            <person name="Konrad A."/>
            <person name="Singh S."/>
            <person name="Jensen M.F."/>
            <person name="Cong E.H."/>
            <person name="Eikeseth-Otteraa H."/>
            <person name="Noel B."/>
            <person name="Anthouard V."/>
            <person name="Porcel B.M."/>
            <person name="Kachouri-Lafond R."/>
            <person name="Nishino A."/>
            <person name="Ugolini M."/>
            <person name="Chourrout P."/>
            <person name="Nishida H."/>
            <person name="Aasland R."/>
            <person name="Huzurbazar S."/>
            <person name="Westhof E."/>
            <person name="Delsuc F."/>
            <person name="Lehrach H."/>
            <person name="Reinhardt R."/>
            <person name="Weissenbach J."/>
            <person name="Roy S.W."/>
            <person name="Artiguenave F."/>
            <person name="Postlethwait J.H."/>
            <person name="Manak J.R."/>
            <person name="Thompson E.M."/>
            <person name="Jaillon O."/>
            <person name="Du Pasquier L."/>
            <person name="Boudinot P."/>
            <person name="Liberles D.A."/>
            <person name="Volff J.N."/>
            <person name="Philippe H."/>
            <person name="Lenhard B."/>
            <person name="Roest Crollius H."/>
            <person name="Wincker P."/>
            <person name="Chourrout D."/>
        </authorList>
    </citation>
    <scope>NUCLEOTIDE SEQUENCE [LARGE SCALE GENOMIC DNA]</scope>
</reference>
<feature type="region of interest" description="Disordered" evidence="1">
    <location>
        <begin position="481"/>
        <end position="513"/>
    </location>
</feature>
<evidence type="ECO:0000256" key="1">
    <source>
        <dbReference type="SAM" id="MobiDB-lite"/>
    </source>
</evidence>
<sequence>MDARSDEYSRASGLSTDDGINFSLLKAASKSGPLGKNWGDEEFLLLGDILVDNAIFHEPDGPSTIITIVKRFIRERSDKAKFESIWFFDFLKDVLTGLGEFCINVTENEFVRHTKIVSDVLELWRLERNDGLRLELYRTVATLFEQFWYTDQSFHYTVIKKQLQLPQGLSEYIKVAMLFNMSDENIPDKPLAKKIVDMILRQNQSGPVQVNGYKLLQLIHLHSRQKSEIFANFNEFKTLLEKKPTLFEICHKLNSLQEFDTIEKVIIRNKEQSNVHVSFQRKLGMIMLLFEDSADYDYYPIHRHEISSAKIEQNDSHFVAQIILNNNDDINPTKQEKIQLVFAKNTLFCGERIDDLFRREGLFFFDFQTSKKRSNASSVRSVPISELKELRSVVDMEVIDEDGETQHTIDTSQPLSKQYSECRSARSSTYFRSEVVPLNAGRTPGPKSESMKAPSRKIRQSDSHSTLASLTRGLETQFKLKQTPKNARKTKSARDSSSSDEEDLNNMTITAGTPGIMMSAKKVKQEMHLPITPIETVRGKTKSDSSDSDVVEIDGPSATIAMEKDHFSERSRKSNKSRSSKSSRKTTPDMPVEFNSSPTELNMAPPRKKAKALSASTPVMQKVRPNVSETVTKEQQVLMTQLREKFATINKFMPRVQESINEIQSVKDQVDDNCRQHVKQMKETRKAVRKHCKETIRETAKKAADGEKKKQIAIMAQQLMQRVVMELR</sequence>
<name>E4XWZ1_OIKDI</name>
<accession>E4XWZ1</accession>
<feature type="region of interest" description="Disordered" evidence="1">
    <location>
        <begin position="401"/>
        <end position="420"/>
    </location>
</feature>
<dbReference type="Proteomes" id="UP000001307">
    <property type="component" value="Unassembled WGS sequence"/>
</dbReference>
<evidence type="ECO:0000313" key="3">
    <source>
        <dbReference type="Proteomes" id="UP000001307"/>
    </source>
</evidence>
<feature type="compositionally biased region" description="Basic and acidic residues" evidence="1">
    <location>
        <begin position="562"/>
        <end position="572"/>
    </location>
</feature>
<evidence type="ECO:0000313" key="2">
    <source>
        <dbReference type="EMBL" id="CBY14185.1"/>
    </source>
</evidence>
<dbReference type="InParanoid" id="E4XWZ1"/>
<dbReference type="AlphaFoldDB" id="E4XWZ1"/>